<dbReference type="AlphaFoldDB" id="A0A0M4TM92"/>
<organism evidence="2 3">
    <name type="scientific">Nostoc piscinale CENA21</name>
    <dbReference type="NCBI Taxonomy" id="224013"/>
    <lineage>
        <taxon>Bacteria</taxon>
        <taxon>Bacillati</taxon>
        <taxon>Cyanobacteriota</taxon>
        <taxon>Cyanophyceae</taxon>
        <taxon>Nostocales</taxon>
        <taxon>Nostocaceae</taxon>
        <taxon>Nostoc</taxon>
    </lineage>
</organism>
<evidence type="ECO:0000313" key="2">
    <source>
        <dbReference type="EMBL" id="ALF54499.1"/>
    </source>
</evidence>
<dbReference type="InterPro" id="IPR050471">
    <property type="entry name" value="AB_hydrolase"/>
</dbReference>
<feature type="domain" description="AB hydrolase-1" evidence="1">
    <location>
        <begin position="21"/>
        <end position="248"/>
    </location>
</feature>
<dbReference type="PRINTS" id="PR00412">
    <property type="entry name" value="EPOXHYDRLASE"/>
</dbReference>
<proteinExistence type="predicted"/>
<dbReference type="InterPro" id="IPR029058">
    <property type="entry name" value="AB_hydrolase_fold"/>
</dbReference>
<dbReference type="InterPro" id="IPR000073">
    <property type="entry name" value="AB_hydrolase_1"/>
</dbReference>
<dbReference type="InterPro" id="IPR000639">
    <property type="entry name" value="Epox_hydrolase-like"/>
</dbReference>
<dbReference type="PANTHER" id="PTHR43433:SF5">
    <property type="entry name" value="AB HYDROLASE-1 DOMAIN-CONTAINING PROTEIN"/>
    <property type="match status" value="1"/>
</dbReference>
<dbReference type="SUPFAM" id="SSF53474">
    <property type="entry name" value="alpha/beta-Hydrolases"/>
    <property type="match status" value="1"/>
</dbReference>
<evidence type="ECO:0000259" key="1">
    <source>
        <dbReference type="Pfam" id="PF00561"/>
    </source>
</evidence>
<dbReference type="PRINTS" id="PR00111">
    <property type="entry name" value="ABHYDROLASE"/>
</dbReference>
<reference evidence="3" key="1">
    <citation type="submission" date="2015-07" db="EMBL/GenBank/DDBJ databases">
        <title>Genome Of Nitrogen-Fixing Cyanobacterium Nostoc piscinale CENA21 From Solimoes/Amazon River Floodplain Sediments And Comparative Genomics To Uncover Biosynthetic Natural Products Potential.</title>
        <authorList>
            <person name="Leao T.F."/>
            <person name="Leao P.N."/>
            <person name="Guimaraes P.I."/>
            <person name="de Melo A.G.C."/>
            <person name="Ramos R.T.J."/>
            <person name="Silva A."/>
            <person name="Fiore M.F."/>
            <person name="Schneider M.P.C."/>
        </authorList>
    </citation>
    <scope>NUCLEOTIDE SEQUENCE [LARGE SCALE GENOMIC DNA]</scope>
    <source>
        <strain evidence="3">CENA21</strain>
    </source>
</reference>
<gene>
    <name evidence="2" type="ORF">ACX27_19260</name>
</gene>
<protein>
    <submittedName>
        <fullName evidence="2">Alpha/beta hydrolase</fullName>
    </submittedName>
</protein>
<name>A0A0M4TM92_9NOSO</name>
<sequence length="265" mass="29660">MPKVQVNGIDIFYEVKGTGEPVLLIAGFMCDRTYWSLLLPHLISRYQVIRFDNRGIGQSSIPNSPYSTQEMAQDTAALLDILGLKQAHIIGHSMGGQIAQELALLYPGKVKNLILLSSLAKGNERFNSLIETWGNLAGKIDLMLYEKLILPWIFTDNFYAIPEMVDQLIEWAINYPFAPTTQGIYHQSRAIINHDTTERIKNIHCPTLVMVGKQDILTPVAFSEKLAQNIPQAELQVIEHGGHGCLIESTEIVAQAILNFLSKFK</sequence>
<evidence type="ECO:0000313" key="3">
    <source>
        <dbReference type="Proteomes" id="UP000062645"/>
    </source>
</evidence>
<dbReference type="GO" id="GO:0046503">
    <property type="term" value="P:glycerolipid catabolic process"/>
    <property type="evidence" value="ECO:0007669"/>
    <property type="project" value="TreeGrafter"/>
</dbReference>
<dbReference type="PATRIC" id="fig|224013.5.peg.4602"/>
<accession>A0A0M4TM92</accession>
<dbReference type="Pfam" id="PF00561">
    <property type="entry name" value="Abhydrolase_1"/>
    <property type="match status" value="1"/>
</dbReference>
<dbReference type="PANTHER" id="PTHR43433">
    <property type="entry name" value="HYDROLASE, ALPHA/BETA FOLD FAMILY PROTEIN"/>
    <property type="match status" value="1"/>
</dbReference>
<dbReference type="Gene3D" id="3.40.50.1820">
    <property type="entry name" value="alpha/beta hydrolase"/>
    <property type="match status" value="1"/>
</dbReference>
<dbReference type="OrthoDB" id="53505at2"/>
<keyword evidence="2" id="KW-0378">Hydrolase</keyword>
<reference evidence="2 3" key="2">
    <citation type="journal article" date="2016" name="Genome Announc.">
        <title>Draft Genome Sequence of the N2-Fixing Cyanobacterium Nostoc piscinale CENA21, Isolated from the Brazilian Amazon Floodplain.</title>
        <authorList>
            <person name="Leao T."/>
            <person name="Guimaraes P.I."/>
            <person name="de Melo A.G."/>
            <person name="Ramos R.T."/>
            <person name="Leao P.N."/>
            <person name="Silva A."/>
            <person name="Fiore M.F."/>
            <person name="Schneider M.P."/>
        </authorList>
    </citation>
    <scope>NUCLEOTIDE SEQUENCE [LARGE SCALE GENOMIC DNA]</scope>
    <source>
        <strain evidence="2 3">CENA21</strain>
    </source>
</reference>
<dbReference type="Proteomes" id="UP000062645">
    <property type="component" value="Chromosome"/>
</dbReference>
<dbReference type="STRING" id="224013.ACX27_19260"/>
<dbReference type="KEGG" id="npz:ACX27_19260"/>
<keyword evidence="3" id="KW-1185">Reference proteome</keyword>
<dbReference type="GO" id="GO:0004806">
    <property type="term" value="F:triacylglycerol lipase activity"/>
    <property type="evidence" value="ECO:0007669"/>
    <property type="project" value="TreeGrafter"/>
</dbReference>
<dbReference type="RefSeq" id="WP_062295030.1">
    <property type="nucleotide sequence ID" value="NZ_CP012036.1"/>
</dbReference>
<dbReference type="EMBL" id="CP012036">
    <property type="protein sequence ID" value="ALF54499.1"/>
    <property type="molecule type" value="Genomic_DNA"/>
</dbReference>